<dbReference type="Pfam" id="PF06961">
    <property type="entry name" value="DUF1294"/>
    <property type="match status" value="1"/>
</dbReference>
<accession>A0A9W6K8C1</accession>
<dbReference type="InterPro" id="IPR010718">
    <property type="entry name" value="DUF1294"/>
</dbReference>
<dbReference type="InterPro" id="IPR011129">
    <property type="entry name" value="CSD"/>
</dbReference>
<dbReference type="Pfam" id="PF00313">
    <property type="entry name" value="CSD"/>
    <property type="match status" value="1"/>
</dbReference>
<dbReference type="EMBL" id="BSFN01000004">
    <property type="protein sequence ID" value="GLK88823.1"/>
    <property type="molecule type" value="Genomic_DNA"/>
</dbReference>
<evidence type="ECO:0000313" key="5">
    <source>
        <dbReference type="EMBL" id="GLK88823.1"/>
    </source>
</evidence>
<keyword evidence="1" id="KW-0597">Phosphoprotein</keyword>
<keyword evidence="3" id="KW-1133">Transmembrane helix</keyword>
<evidence type="ECO:0000256" key="1">
    <source>
        <dbReference type="ARBA" id="ARBA00022553"/>
    </source>
</evidence>
<feature type="domain" description="CSD" evidence="4">
    <location>
        <begin position="2"/>
        <end position="66"/>
    </location>
</feature>
<feature type="transmembrane region" description="Helical" evidence="3">
    <location>
        <begin position="203"/>
        <end position="221"/>
    </location>
</feature>
<feature type="transmembrane region" description="Helical" evidence="3">
    <location>
        <begin position="135"/>
        <end position="153"/>
    </location>
</feature>
<feature type="region of interest" description="Disordered" evidence="2">
    <location>
        <begin position="77"/>
        <end position="101"/>
    </location>
</feature>
<dbReference type="Gene3D" id="2.40.50.140">
    <property type="entry name" value="Nucleic acid-binding proteins"/>
    <property type="match status" value="1"/>
</dbReference>
<dbReference type="PANTHER" id="PTHR12962:SF1">
    <property type="entry name" value="COLD SHOCK DOMAIN-CONTAINING PROTEIN CG9705"/>
    <property type="match status" value="1"/>
</dbReference>
<comment type="caution">
    <text evidence="5">The sequence shown here is derived from an EMBL/GenBank/DDBJ whole genome shotgun (WGS) entry which is preliminary data.</text>
</comment>
<dbReference type="Proteomes" id="UP001143328">
    <property type="component" value="Unassembled WGS sequence"/>
</dbReference>
<keyword evidence="6" id="KW-1185">Reference proteome</keyword>
<organism evidence="5 6">
    <name type="scientific">Pseudomonas turukhanskensis</name>
    <dbReference type="NCBI Taxonomy" id="1806536"/>
    <lineage>
        <taxon>Bacteria</taxon>
        <taxon>Pseudomonadati</taxon>
        <taxon>Pseudomonadota</taxon>
        <taxon>Gammaproteobacteria</taxon>
        <taxon>Pseudomonadales</taxon>
        <taxon>Pseudomonadaceae</taxon>
        <taxon>Pseudomonas</taxon>
    </lineage>
</organism>
<dbReference type="GO" id="GO:0005829">
    <property type="term" value="C:cytosol"/>
    <property type="evidence" value="ECO:0007669"/>
    <property type="project" value="UniProtKB-ARBA"/>
</dbReference>
<feature type="transmembrane region" description="Helical" evidence="3">
    <location>
        <begin position="108"/>
        <end position="129"/>
    </location>
</feature>
<reference evidence="5" key="2">
    <citation type="submission" date="2023-01" db="EMBL/GenBank/DDBJ databases">
        <authorList>
            <person name="Sun Q."/>
            <person name="Evtushenko L."/>
        </authorList>
    </citation>
    <scope>NUCLEOTIDE SEQUENCE</scope>
    <source>
        <strain evidence="5">VKM B-2935</strain>
    </source>
</reference>
<dbReference type="SMART" id="SM00357">
    <property type="entry name" value="CSP"/>
    <property type="match status" value="1"/>
</dbReference>
<dbReference type="AlphaFoldDB" id="A0A9W6K8C1"/>
<evidence type="ECO:0000256" key="2">
    <source>
        <dbReference type="SAM" id="MobiDB-lite"/>
    </source>
</evidence>
<dbReference type="GO" id="GO:0003730">
    <property type="term" value="F:mRNA 3'-UTR binding"/>
    <property type="evidence" value="ECO:0007669"/>
    <property type="project" value="TreeGrafter"/>
</dbReference>
<gene>
    <name evidence="5" type="ORF">GCM10017655_18850</name>
</gene>
<dbReference type="InterPro" id="IPR002059">
    <property type="entry name" value="CSP_DNA-bd"/>
</dbReference>
<reference evidence="5" key="1">
    <citation type="journal article" date="2014" name="Int. J. Syst. Evol. Microbiol.">
        <title>Complete genome sequence of Corynebacterium casei LMG S-19264T (=DSM 44701T), isolated from a smear-ripened cheese.</title>
        <authorList>
            <consortium name="US DOE Joint Genome Institute (JGI-PGF)"/>
            <person name="Walter F."/>
            <person name="Albersmeier A."/>
            <person name="Kalinowski J."/>
            <person name="Ruckert C."/>
        </authorList>
    </citation>
    <scope>NUCLEOTIDE SEQUENCE</scope>
    <source>
        <strain evidence="5">VKM B-2935</strain>
    </source>
</reference>
<evidence type="ECO:0000313" key="6">
    <source>
        <dbReference type="Proteomes" id="UP001143328"/>
    </source>
</evidence>
<dbReference type="RefSeq" id="WP_271195036.1">
    <property type="nucleotide sequence ID" value="NZ_BSFN01000004.1"/>
</dbReference>
<sequence length="231" mass="26466">MELRGSIKSWNDDKGFGFVTPEAGGPAVFVHISAMRGERRPQAGDEVFYIASNDENGRLRAEHMRLKGLSLDEPSIRIKPKQRAPRTAKPQKPPRQRRSPTMAMPQHLGFKLVLFALLCTTPSLGVWQLFEQHRWLWVLALYPAASVLTLGFYGYDKHRAIAGQWRTPESRLHLLELLGGWPGALLAQQLYRHKTRKLDFQLVFWGIVLAHQALWLEWLVFGGEHLRGVMR</sequence>
<dbReference type="SUPFAM" id="SSF50249">
    <property type="entry name" value="Nucleic acid-binding proteins"/>
    <property type="match status" value="1"/>
</dbReference>
<proteinExistence type="predicted"/>
<keyword evidence="3" id="KW-0812">Transmembrane</keyword>
<evidence type="ECO:0000256" key="3">
    <source>
        <dbReference type="SAM" id="Phobius"/>
    </source>
</evidence>
<dbReference type="GO" id="GO:0043488">
    <property type="term" value="P:regulation of mRNA stability"/>
    <property type="evidence" value="ECO:0007669"/>
    <property type="project" value="TreeGrafter"/>
</dbReference>
<name>A0A9W6K8C1_9PSED</name>
<dbReference type="InterPro" id="IPR052069">
    <property type="entry name" value="Ca-reg_mRNA-binding_domain"/>
</dbReference>
<dbReference type="PROSITE" id="PS51857">
    <property type="entry name" value="CSD_2"/>
    <property type="match status" value="1"/>
</dbReference>
<dbReference type="CDD" id="cd04458">
    <property type="entry name" value="CSP_CDS"/>
    <property type="match status" value="1"/>
</dbReference>
<keyword evidence="3" id="KW-0472">Membrane</keyword>
<dbReference type="InterPro" id="IPR012340">
    <property type="entry name" value="NA-bd_OB-fold"/>
</dbReference>
<dbReference type="PANTHER" id="PTHR12962">
    <property type="entry name" value="CALCIUM-REGULATED HEAT STABLE PROTEIN CRHSP-24-RELATED"/>
    <property type="match status" value="1"/>
</dbReference>
<protein>
    <recommendedName>
        <fullName evidence="4">CSD domain-containing protein</fullName>
    </recommendedName>
</protein>
<evidence type="ECO:0000259" key="4">
    <source>
        <dbReference type="PROSITE" id="PS51857"/>
    </source>
</evidence>